<dbReference type="PANTHER" id="PTHR31891">
    <property type="entry name" value="FORMAMIDASE C869.04-RELATED"/>
    <property type="match status" value="1"/>
</dbReference>
<gene>
    <name evidence="2" type="ORF">MANT1106_LOCUS10997</name>
</gene>
<keyword evidence="1" id="KW-0732">Signal</keyword>
<evidence type="ECO:0000256" key="1">
    <source>
        <dbReference type="SAM" id="SignalP"/>
    </source>
</evidence>
<feature type="signal peptide" evidence="1">
    <location>
        <begin position="1"/>
        <end position="19"/>
    </location>
</feature>
<reference evidence="2" key="1">
    <citation type="submission" date="2021-01" db="EMBL/GenBank/DDBJ databases">
        <authorList>
            <person name="Corre E."/>
            <person name="Pelletier E."/>
            <person name="Niang G."/>
            <person name="Scheremetjew M."/>
            <person name="Finn R."/>
            <person name="Kale V."/>
            <person name="Holt S."/>
            <person name="Cochrane G."/>
            <person name="Meng A."/>
            <person name="Brown T."/>
            <person name="Cohen L."/>
        </authorList>
    </citation>
    <scope>NUCLEOTIDE SEQUENCE</scope>
    <source>
        <strain evidence="2">SL-175</strain>
    </source>
</reference>
<evidence type="ECO:0008006" key="3">
    <source>
        <dbReference type="Google" id="ProtNLM"/>
    </source>
</evidence>
<dbReference type="Gene3D" id="2.60.120.580">
    <property type="entry name" value="Acetamidase/Formamidase-like domains"/>
    <property type="match status" value="2"/>
</dbReference>
<proteinExistence type="predicted"/>
<sequence>MRTAACLVVALAAVAAASGEDHVVRPTPATTHFGGWSADYAPVTEVASGDVVHLWTVSGEPGQVPLDTFDVPEELQTIWKAQCGSLDGSQPDRSPPAAFCGAPGPHILTGPVAVAGARPGDILKVEVLSAELWTDWGWNTIRAGKGALGNTAEFADVPAETVIIPLDLARMTATPPWSRGVEIALNATGTGPFFGQMGVAPAPSRGVLSSILPGAHGGNLDNKRLGPGATLYLPVNVDGALFSAGDGHAVQGDGEFCVTALETSMHGRFRLTVLTPGSAGSTAVFHDISGPRAETPTHYITMAFHEDLNEAQEAALLDMLAWMHRLTGVSRIDLYRTASLVGDMAVTQVVNGRKGVHLMMPKSIMDAMAAAANDSGGWKSAARAVLAAAEAIYLDVQHKVADFLLICKGKCAELLAKYEL</sequence>
<dbReference type="SUPFAM" id="SSF141130">
    <property type="entry name" value="Acetamidase/Formamidase-like"/>
    <property type="match status" value="1"/>
</dbReference>
<dbReference type="AlphaFoldDB" id="A0A7S0SJD1"/>
<feature type="chain" id="PRO_5031159168" description="Acetamidase" evidence="1">
    <location>
        <begin position="20"/>
        <end position="420"/>
    </location>
</feature>
<dbReference type="Gene3D" id="3.10.28.20">
    <property type="entry name" value="Acetamidase/Formamidase-like domains"/>
    <property type="match status" value="1"/>
</dbReference>
<dbReference type="Pfam" id="PF03069">
    <property type="entry name" value="FmdA_AmdA"/>
    <property type="match status" value="2"/>
</dbReference>
<protein>
    <recommendedName>
        <fullName evidence="3">Acetamidase</fullName>
    </recommendedName>
</protein>
<accession>A0A7S0SJD1</accession>
<organism evidence="2">
    <name type="scientific">Mantoniella antarctica</name>
    <dbReference type="NCBI Taxonomy" id="81844"/>
    <lineage>
        <taxon>Eukaryota</taxon>
        <taxon>Viridiplantae</taxon>
        <taxon>Chlorophyta</taxon>
        <taxon>Mamiellophyceae</taxon>
        <taxon>Mamiellales</taxon>
        <taxon>Mamiellaceae</taxon>
        <taxon>Mantoniella</taxon>
    </lineage>
</organism>
<evidence type="ECO:0000313" key="2">
    <source>
        <dbReference type="EMBL" id="CAD8708314.1"/>
    </source>
</evidence>
<dbReference type="GO" id="GO:0016811">
    <property type="term" value="F:hydrolase activity, acting on carbon-nitrogen (but not peptide) bonds, in linear amides"/>
    <property type="evidence" value="ECO:0007669"/>
    <property type="project" value="InterPro"/>
</dbReference>
<dbReference type="EMBL" id="HBFC01018446">
    <property type="protein sequence ID" value="CAD8708314.1"/>
    <property type="molecule type" value="Transcribed_RNA"/>
</dbReference>
<dbReference type="PANTHER" id="PTHR31891:SF1">
    <property type="entry name" value="FORMAMIDASE C869.04-RELATED"/>
    <property type="match status" value="1"/>
</dbReference>
<name>A0A7S0SJD1_9CHLO</name>
<dbReference type="InterPro" id="IPR004304">
    <property type="entry name" value="FmdA_AmdA"/>
</dbReference>